<organism evidence="1 2">
    <name type="scientific">Phytophthora megakarya</name>
    <dbReference type="NCBI Taxonomy" id="4795"/>
    <lineage>
        <taxon>Eukaryota</taxon>
        <taxon>Sar</taxon>
        <taxon>Stramenopiles</taxon>
        <taxon>Oomycota</taxon>
        <taxon>Peronosporomycetes</taxon>
        <taxon>Peronosporales</taxon>
        <taxon>Peronosporaceae</taxon>
        <taxon>Phytophthora</taxon>
    </lineage>
</organism>
<dbReference type="EMBL" id="NBNE01001087">
    <property type="protein sequence ID" value="OWZ15617.1"/>
    <property type="molecule type" value="Genomic_DNA"/>
</dbReference>
<dbReference type="Proteomes" id="UP000198211">
    <property type="component" value="Unassembled WGS sequence"/>
</dbReference>
<reference evidence="2" key="1">
    <citation type="submission" date="2017-03" db="EMBL/GenBank/DDBJ databases">
        <title>Phytopthora megakarya and P. palmivora, two closely related causual agents of cacao black pod achieved similar genome size and gene model numbers by different mechanisms.</title>
        <authorList>
            <person name="Ali S."/>
            <person name="Shao J."/>
            <person name="Larry D.J."/>
            <person name="Kronmiller B."/>
            <person name="Shen D."/>
            <person name="Strem M.D."/>
            <person name="Melnick R.L."/>
            <person name="Guiltinan M.J."/>
            <person name="Tyler B.M."/>
            <person name="Meinhardt L.W."/>
            <person name="Bailey B.A."/>
        </authorList>
    </citation>
    <scope>NUCLEOTIDE SEQUENCE [LARGE SCALE GENOMIC DNA]</scope>
    <source>
        <strain evidence="2">zdho120</strain>
    </source>
</reference>
<sequence>MFLEIYKIVLRAQTGKRQVSPDKQAEIERDVAMHLGQFKRDVESGCLNENAVENVIRPTLGLILTTTLGFVGEKQIKYADMVSGGEGMIVTQAATPPPMMIFTNANRSYPIRAVADNRRERCQRIVVAERRQYFYTHCPGHLDEDECQEKRQRLSARLHYLPPNSTDLYQPVDWFVIAKIKDE</sequence>
<protein>
    <recommendedName>
        <fullName evidence="3">DDE-1 domain-containing protein</fullName>
    </recommendedName>
</protein>
<dbReference type="OrthoDB" id="111624at2759"/>
<evidence type="ECO:0000313" key="2">
    <source>
        <dbReference type="Proteomes" id="UP000198211"/>
    </source>
</evidence>
<dbReference type="AlphaFoldDB" id="A0A225WF22"/>
<name>A0A225WF22_9STRA</name>
<evidence type="ECO:0008006" key="3">
    <source>
        <dbReference type="Google" id="ProtNLM"/>
    </source>
</evidence>
<proteinExistence type="predicted"/>
<keyword evidence="2" id="KW-1185">Reference proteome</keyword>
<gene>
    <name evidence="1" type="ORF">PHMEG_00010712</name>
</gene>
<accession>A0A225WF22</accession>
<evidence type="ECO:0000313" key="1">
    <source>
        <dbReference type="EMBL" id="OWZ15617.1"/>
    </source>
</evidence>
<comment type="caution">
    <text evidence="1">The sequence shown here is derived from an EMBL/GenBank/DDBJ whole genome shotgun (WGS) entry which is preliminary data.</text>
</comment>